<comment type="caution">
    <text evidence="2">The sequence shown here is derived from an EMBL/GenBank/DDBJ whole genome shotgun (WGS) entry which is preliminary data.</text>
</comment>
<keyword evidence="1" id="KW-0812">Transmembrane</keyword>
<dbReference type="AlphaFoldDB" id="A0A2U2PB03"/>
<reference evidence="2 3" key="1">
    <citation type="submission" date="2018-04" db="EMBL/GenBank/DDBJ databases">
        <title>Pedobacter chongqingensis sp. nov., isolated from a rottenly hemp rope.</title>
        <authorList>
            <person name="Cai Y."/>
        </authorList>
    </citation>
    <scope>NUCLEOTIDE SEQUENCE [LARGE SCALE GENOMIC DNA]</scope>
    <source>
        <strain evidence="2 3">FJ4-8</strain>
    </source>
</reference>
<evidence type="ECO:0000313" key="2">
    <source>
        <dbReference type="EMBL" id="PWG78299.1"/>
    </source>
</evidence>
<accession>A0A2U2PB03</accession>
<evidence type="ECO:0000256" key="1">
    <source>
        <dbReference type="SAM" id="Phobius"/>
    </source>
</evidence>
<dbReference type="Proteomes" id="UP000245647">
    <property type="component" value="Unassembled WGS sequence"/>
</dbReference>
<dbReference type="Pfam" id="PF10825">
    <property type="entry name" value="DUF2752"/>
    <property type="match status" value="1"/>
</dbReference>
<sequence>MHSTRGLQQRKLRDLQTLSLRTIRDLIIITIPDPRFNQRMILMILCSLSDILNRLHPFLIPCPFKKITGIDCPGCGFQRSVIELLNGHFAESFRLYPATIPLLCLFASSSVLYGYKVPGKHRFIQPLMYFTGYVIFLSYLYKMVII</sequence>
<gene>
    <name evidence="2" type="ORF">DDR33_23150</name>
</gene>
<dbReference type="InterPro" id="IPR021215">
    <property type="entry name" value="DUF2752"/>
</dbReference>
<evidence type="ECO:0008006" key="4">
    <source>
        <dbReference type="Google" id="ProtNLM"/>
    </source>
</evidence>
<feature type="transmembrane region" description="Helical" evidence="1">
    <location>
        <begin position="95"/>
        <end position="115"/>
    </location>
</feature>
<evidence type="ECO:0000313" key="3">
    <source>
        <dbReference type="Proteomes" id="UP000245647"/>
    </source>
</evidence>
<protein>
    <recommendedName>
        <fullName evidence="4">DUF2752 domain-containing protein</fullName>
    </recommendedName>
</protein>
<proteinExistence type="predicted"/>
<feature type="transmembrane region" description="Helical" evidence="1">
    <location>
        <begin position="127"/>
        <end position="145"/>
    </location>
</feature>
<dbReference type="EMBL" id="QEAS01000028">
    <property type="protein sequence ID" value="PWG78299.1"/>
    <property type="molecule type" value="Genomic_DNA"/>
</dbReference>
<organism evidence="2 3">
    <name type="scientific">Pararcticibacter amylolyticus</name>
    <dbReference type="NCBI Taxonomy" id="2173175"/>
    <lineage>
        <taxon>Bacteria</taxon>
        <taxon>Pseudomonadati</taxon>
        <taxon>Bacteroidota</taxon>
        <taxon>Sphingobacteriia</taxon>
        <taxon>Sphingobacteriales</taxon>
        <taxon>Sphingobacteriaceae</taxon>
        <taxon>Pararcticibacter</taxon>
    </lineage>
</organism>
<keyword evidence="3" id="KW-1185">Reference proteome</keyword>
<keyword evidence="1" id="KW-0472">Membrane</keyword>
<name>A0A2U2PB03_9SPHI</name>
<keyword evidence="1" id="KW-1133">Transmembrane helix</keyword>